<dbReference type="GO" id="GO:0035438">
    <property type="term" value="F:cyclic-di-GMP binding"/>
    <property type="evidence" value="ECO:0007669"/>
    <property type="project" value="InterPro"/>
</dbReference>
<dbReference type="AlphaFoldDB" id="A0A9X1IKZ9"/>
<dbReference type="Pfam" id="PF02203">
    <property type="entry name" value="TarH"/>
    <property type="match status" value="1"/>
</dbReference>
<dbReference type="Gene3D" id="1.10.287.950">
    <property type="entry name" value="Methyl-accepting chemotaxis protein"/>
    <property type="match status" value="1"/>
</dbReference>
<dbReference type="Gene3D" id="2.40.10.220">
    <property type="entry name" value="predicted glycosyltransferase like domains"/>
    <property type="match status" value="1"/>
</dbReference>
<dbReference type="EMBL" id="JAJAQI010000120">
    <property type="protein sequence ID" value="MCB4825543.1"/>
    <property type="molecule type" value="Genomic_DNA"/>
</dbReference>
<feature type="domain" description="Methyl-accepting transducer" evidence="9">
    <location>
        <begin position="259"/>
        <end position="478"/>
    </location>
</feature>
<gene>
    <name evidence="10" type="ORF">LHA35_27960</name>
</gene>
<feature type="transmembrane region" description="Helical" evidence="8">
    <location>
        <begin position="139"/>
        <end position="162"/>
    </location>
</feature>
<keyword evidence="4 8" id="KW-1133">Transmembrane helix</keyword>
<evidence type="ECO:0000256" key="7">
    <source>
        <dbReference type="PROSITE-ProRule" id="PRU00284"/>
    </source>
</evidence>
<protein>
    <submittedName>
        <fullName evidence="10">Methyl-accepting chemotaxis protein</fullName>
    </submittedName>
</protein>
<dbReference type="PANTHER" id="PTHR32089">
    <property type="entry name" value="METHYL-ACCEPTING CHEMOTAXIS PROTEIN MCPB"/>
    <property type="match status" value="1"/>
</dbReference>
<evidence type="ECO:0000256" key="4">
    <source>
        <dbReference type="ARBA" id="ARBA00022989"/>
    </source>
</evidence>
<evidence type="ECO:0000256" key="2">
    <source>
        <dbReference type="ARBA" id="ARBA00022475"/>
    </source>
</evidence>
<dbReference type="GO" id="GO:0007165">
    <property type="term" value="P:signal transduction"/>
    <property type="evidence" value="ECO:0007669"/>
    <property type="project" value="UniProtKB-KW"/>
</dbReference>
<dbReference type="GO" id="GO:0006935">
    <property type="term" value="P:chemotaxis"/>
    <property type="evidence" value="ECO:0007669"/>
    <property type="project" value="InterPro"/>
</dbReference>
<sequence>MRLAEIRDLSRDTILQVSLMPAEIEAGIPVSQRIAAIRSEQARIGEAWSALTARLRREEERSLAQRLAEARQRFWQEGLEPALAIAERRDGPALRTHLQERMLPLFAPANQLNLALAELHASRTAEAYAGSQADYGQRLWLVPAAGLGGLLLLGGLGLLGFAGQRSHLRQLETELVKIARGELKGHIHTPPAREFRPVVALLRAMRARIAYAEQERAELDRRAGQERTAAVREMADKVEDATRTAVDEVAQRTEAMAAQAAEVAGMAERLGGNAAAAAESAGRALDNTQAVAAATEQLSASIREIAGQTAHATAVVARAVEGGRAAESTIATLAQAAGQVHEVVRLIGDVAERTNLLALNATIEAARAGEAGKGFAVVASEVKQLAAQTARATEDISRQLSGIQSATEAAVRAVSGMGQAIDEISGTAGAIAAAVEQQGAATQEIARNVAGNGEEVRAMAGRIEAVASDAAAAGIRAVRMRDGSGEVDRGVRGMRQDLLQMVRTSMAEADRRMEPRYPVSEPCLIEANGQRLEGSLVNISAHGALAGGIAALPAGTRGTLHLPRRKVQIACEVREAGLRGLHLRFDEQAITDAYRRAFEALTETAYPQPRDRAA</sequence>
<dbReference type="Pfam" id="PF07238">
    <property type="entry name" value="PilZ"/>
    <property type="match status" value="1"/>
</dbReference>
<name>A0A9X1IKZ9_9PROT</name>
<evidence type="ECO:0000256" key="6">
    <source>
        <dbReference type="ARBA" id="ARBA00023224"/>
    </source>
</evidence>
<dbReference type="PANTHER" id="PTHR32089:SF112">
    <property type="entry name" value="LYSOZYME-LIKE PROTEIN-RELATED"/>
    <property type="match status" value="1"/>
</dbReference>
<dbReference type="PROSITE" id="PS50111">
    <property type="entry name" value="CHEMOTAXIS_TRANSDUC_2"/>
    <property type="match status" value="1"/>
</dbReference>
<keyword evidence="2" id="KW-1003">Cell membrane</keyword>
<evidence type="ECO:0000256" key="1">
    <source>
        <dbReference type="ARBA" id="ARBA00004651"/>
    </source>
</evidence>
<dbReference type="Proteomes" id="UP001139311">
    <property type="component" value="Unassembled WGS sequence"/>
</dbReference>
<evidence type="ECO:0000313" key="11">
    <source>
        <dbReference type="Proteomes" id="UP001139311"/>
    </source>
</evidence>
<keyword evidence="6 7" id="KW-0807">Transducer</keyword>
<comment type="caution">
    <text evidence="10">The sequence shown here is derived from an EMBL/GenBank/DDBJ whole genome shotgun (WGS) entry which is preliminary data.</text>
</comment>
<keyword evidence="5 8" id="KW-0472">Membrane</keyword>
<dbReference type="SUPFAM" id="SSF58104">
    <property type="entry name" value="Methyl-accepting chemotaxis protein (MCP) signaling domain"/>
    <property type="match status" value="1"/>
</dbReference>
<dbReference type="InterPro" id="IPR004089">
    <property type="entry name" value="MCPsignal_dom"/>
</dbReference>
<keyword evidence="11" id="KW-1185">Reference proteome</keyword>
<dbReference type="SMART" id="SM00283">
    <property type="entry name" value="MA"/>
    <property type="match status" value="1"/>
</dbReference>
<comment type="subcellular location">
    <subcellularLocation>
        <location evidence="1">Cell membrane</location>
        <topology evidence="1">Multi-pass membrane protein</topology>
    </subcellularLocation>
</comment>
<dbReference type="Pfam" id="PF00015">
    <property type="entry name" value="MCPsignal"/>
    <property type="match status" value="1"/>
</dbReference>
<evidence type="ECO:0000256" key="8">
    <source>
        <dbReference type="SAM" id="Phobius"/>
    </source>
</evidence>
<evidence type="ECO:0000313" key="10">
    <source>
        <dbReference type="EMBL" id="MCB4825543.1"/>
    </source>
</evidence>
<evidence type="ECO:0000259" key="9">
    <source>
        <dbReference type="PROSITE" id="PS50111"/>
    </source>
</evidence>
<proteinExistence type="predicted"/>
<keyword evidence="3 8" id="KW-0812">Transmembrane</keyword>
<evidence type="ECO:0000256" key="3">
    <source>
        <dbReference type="ARBA" id="ARBA00022692"/>
    </source>
</evidence>
<accession>A0A9X1IKZ9</accession>
<dbReference type="InterPro" id="IPR009875">
    <property type="entry name" value="PilZ_domain"/>
</dbReference>
<dbReference type="SUPFAM" id="SSF141371">
    <property type="entry name" value="PilZ domain-like"/>
    <property type="match status" value="1"/>
</dbReference>
<reference evidence="10" key="1">
    <citation type="submission" date="2021-10" db="EMBL/GenBank/DDBJ databases">
        <title>Roseicella aerolatum sp. nov., isolated from aerosols of e-waste dismantling site.</title>
        <authorList>
            <person name="Qin T."/>
        </authorList>
    </citation>
    <scope>NUCLEOTIDE SEQUENCE</scope>
    <source>
        <strain evidence="10">GB24</strain>
    </source>
</reference>
<dbReference type="InterPro" id="IPR003122">
    <property type="entry name" value="Tar_rcpt_lig-bd"/>
</dbReference>
<organism evidence="10 11">
    <name type="scientific">Roseicella aerolata</name>
    <dbReference type="NCBI Taxonomy" id="2883479"/>
    <lineage>
        <taxon>Bacteria</taxon>
        <taxon>Pseudomonadati</taxon>
        <taxon>Pseudomonadota</taxon>
        <taxon>Alphaproteobacteria</taxon>
        <taxon>Acetobacterales</taxon>
        <taxon>Roseomonadaceae</taxon>
        <taxon>Roseicella</taxon>
    </lineage>
</organism>
<evidence type="ECO:0000256" key="5">
    <source>
        <dbReference type="ARBA" id="ARBA00023136"/>
    </source>
</evidence>
<dbReference type="GO" id="GO:0005886">
    <property type="term" value="C:plasma membrane"/>
    <property type="evidence" value="ECO:0007669"/>
    <property type="project" value="UniProtKB-SubCell"/>
</dbReference>